<name>A0A2T1LQL1_9CHRO</name>
<proteinExistence type="predicted"/>
<reference evidence="1 2" key="1">
    <citation type="submission" date="2018-03" db="EMBL/GenBank/DDBJ databases">
        <title>The ancient ancestry and fast evolution of plastids.</title>
        <authorList>
            <person name="Moore K.R."/>
            <person name="Magnabosco C."/>
            <person name="Momper L."/>
            <person name="Gold D.A."/>
            <person name="Bosak T."/>
            <person name="Fournier G.P."/>
        </authorList>
    </citation>
    <scope>NUCLEOTIDE SEQUENCE [LARGE SCALE GENOMIC DNA]</scope>
    <source>
        <strain evidence="1 2">CCALA 016</strain>
    </source>
</reference>
<gene>
    <name evidence="1" type="ORF">C7H19_24595</name>
</gene>
<dbReference type="RefSeq" id="WP_106459540.1">
    <property type="nucleotide sequence ID" value="NZ_PXOH01000072.1"/>
</dbReference>
<reference evidence="1 2" key="2">
    <citation type="submission" date="2018-03" db="EMBL/GenBank/DDBJ databases">
        <authorList>
            <person name="Keele B.F."/>
        </authorList>
    </citation>
    <scope>NUCLEOTIDE SEQUENCE [LARGE SCALE GENOMIC DNA]</scope>
    <source>
        <strain evidence="1 2">CCALA 016</strain>
    </source>
</reference>
<keyword evidence="2" id="KW-1185">Reference proteome</keyword>
<evidence type="ECO:0000313" key="1">
    <source>
        <dbReference type="EMBL" id="PSF28552.1"/>
    </source>
</evidence>
<accession>A0A2T1LQL1</accession>
<dbReference type="Proteomes" id="UP000239001">
    <property type="component" value="Unassembled WGS sequence"/>
</dbReference>
<organism evidence="1 2">
    <name type="scientific">Aphanothece hegewaldii CCALA 016</name>
    <dbReference type="NCBI Taxonomy" id="2107694"/>
    <lineage>
        <taxon>Bacteria</taxon>
        <taxon>Bacillati</taxon>
        <taxon>Cyanobacteriota</taxon>
        <taxon>Cyanophyceae</taxon>
        <taxon>Oscillatoriophycideae</taxon>
        <taxon>Chroococcales</taxon>
        <taxon>Aphanothecaceae</taxon>
        <taxon>Aphanothece</taxon>
    </lineage>
</organism>
<dbReference type="AlphaFoldDB" id="A0A2T1LQL1"/>
<evidence type="ECO:0000313" key="2">
    <source>
        <dbReference type="Proteomes" id="UP000239001"/>
    </source>
</evidence>
<dbReference type="EMBL" id="PXOH01000072">
    <property type="protein sequence ID" value="PSF28552.1"/>
    <property type="molecule type" value="Genomic_DNA"/>
</dbReference>
<comment type="caution">
    <text evidence="1">The sequence shown here is derived from an EMBL/GenBank/DDBJ whole genome shotgun (WGS) entry which is preliminary data.</text>
</comment>
<sequence length="71" mass="8286">MKSKTYNISLTDGNTKILLAIIAKRAETDSPHNVRYLKELQKMILDQIKPQGFNPPQRFNELYLVEDKNHD</sequence>
<protein>
    <submittedName>
        <fullName evidence="1">Uncharacterized protein</fullName>
    </submittedName>
</protein>